<dbReference type="OrthoDB" id="408152at2759"/>
<organism evidence="2 3">
    <name type="scientific">Aspergillus versicolor CBS 583.65</name>
    <dbReference type="NCBI Taxonomy" id="1036611"/>
    <lineage>
        <taxon>Eukaryota</taxon>
        <taxon>Fungi</taxon>
        <taxon>Dikarya</taxon>
        <taxon>Ascomycota</taxon>
        <taxon>Pezizomycotina</taxon>
        <taxon>Eurotiomycetes</taxon>
        <taxon>Eurotiomycetidae</taxon>
        <taxon>Eurotiales</taxon>
        <taxon>Aspergillaceae</taxon>
        <taxon>Aspergillus</taxon>
        <taxon>Aspergillus subgen. Nidulantes</taxon>
    </lineage>
</organism>
<dbReference type="PANTHER" id="PTHR36978">
    <property type="entry name" value="P-LOOP CONTAINING NUCLEOTIDE TRIPHOSPHATE HYDROLASE"/>
    <property type="match status" value="1"/>
</dbReference>
<keyword evidence="1" id="KW-0472">Membrane</keyword>
<keyword evidence="1" id="KW-1133">Transmembrane helix</keyword>
<proteinExistence type="predicted"/>
<dbReference type="InterPro" id="IPR027417">
    <property type="entry name" value="P-loop_NTPase"/>
</dbReference>
<dbReference type="PANTHER" id="PTHR36978:SF3">
    <property type="entry name" value="P-LOOP CONTAINING NUCLEOSIDE TRIPHOSPHATE HYDROLASE PROTEIN"/>
    <property type="match status" value="1"/>
</dbReference>
<accession>A0A1L9PUR8</accession>
<dbReference type="STRING" id="1036611.A0A1L9PUR8"/>
<evidence type="ECO:0008006" key="4">
    <source>
        <dbReference type="Google" id="ProtNLM"/>
    </source>
</evidence>
<sequence length="257" mass="28302">MGQKPSIPQSGKKIQVIGAGLPRTGTASFSAALSILLNGPVYHSGTQITLGPGSEIKSWIQILRLWGTGQADDHKSALALMESTLDGYVAVTDSPGDQLVPELLEIYPDALVIVTTRDAQSWERSMSQVAGLATLWFLRVVLLPLPGMRWFVDYTRELEVLWTKAFGVDRPNIGVYEKHLERLKEVVPPEKLLFFNVKDGWEPLCGMLGVEVPDVPFPRINDSEAIDKTAQYHIQRGLLRWGVVVAVVGAVAWGFRG</sequence>
<name>A0A1L9PUR8_ASPVE</name>
<dbReference type="AlphaFoldDB" id="A0A1L9PUR8"/>
<dbReference type="Pfam" id="PF17784">
    <property type="entry name" value="Sulfotransfer_4"/>
    <property type="match status" value="1"/>
</dbReference>
<dbReference type="SUPFAM" id="SSF52540">
    <property type="entry name" value="P-loop containing nucleoside triphosphate hydrolases"/>
    <property type="match status" value="1"/>
</dbReference>
<keyword evidence="1" id="KW-0812">Transmembrane</keyword>
<evidence type="ECO:0000313" key="3">
    <source>
        <dbReference type="Proteomes" id="UP000184073"/>
    </source>
</evidence>
<dbReference type="Gene3D" id="3.40.50.300">
    <property type="entry name" value="P-loop containing nucleotide triphosphate hydrolases"/>
    <property type="match status" value="1"/>
</dbReference>
<dbReference type="Proteomes" id="UP000184073">
    <property type="component" value="Unassembled WGS sequence"/>
</dbReference>
<gene>
    <name evidence="2" type="ORF">ASPVEDRAFT_44692</name>
</gene>
<dbReference type="VEuPathDB" id="FungiDB:ASPVEDRAFT_44692"/>
<evidence type="ECO:0000256" key="1">
    <source>
        <dbReference type="SAM" id="Phobius"/>
    </source>
</evidence>
<evidence type="ECO:0000313" key="2">
    <source>
        <dbReference type="EMBL" id="OJJ05166.1"/>
    </source>
</evidence>
<dbReference type="RefSeq" id="XP_040670928.1">
    <property type="nucleotide sequence ID" value="XM_040813112.1"/>
</dbReference>
<protein>
    <recommendedName>
        <fullName evidence="4">NAD dependent epimerase/dehydratase</fullName>
    </recommendedName>
</protein>
<dbReference type="GeneID" id="63728623"/>
<keyword evidence="3" id="KW-1185">Reference proteome</keyword>
<feature type="transmembrane region" description="Helical" evidence="1">
    <location>
        <begin position="238"/>
        <end position="255"/>
    </location>
</feature>
<dbReference type="EMBL" id="KV878132">
    <property type="protein sequence ID" value="OJJ05166.1"/>
    <property type="molecule type" value="Genomic_DNA"/>
</dbReference>
<dbReference type="InterPro" id="IPR040632">
    <property type="entry name" value="Sulfotransfer_4"/>
</dbReference>
<reference evidence="3" key="1">
    <citation type="journal article" date="2017" name="Genome Biol.">
        <title>Comparative genomics reveals high biological diversity and specific adaptations in the industrially and medically important fungal genus Aspergillus.</title>
        <authorList>
            <person name="de Vries R.P."/>
            <person name="Riley R."/>
            <person name="Wiebenga A."/>
            <person name="Aguilar-Osorio G."/>
            <person name="Amillis S."/>
            <person name="Uchima C.A."/>
            <person name="Anderluh G."/>
            <person name="Asadollahi M."/>
            <person name="Askin M."/>
            <person name="Barry K."/>
            <person name="Battaglia E."/>
            <person name="Bayram O."/>
            <person name="Benocci T."/>
            <person name="Braus-Stromeyer S.A."/>
            <person name="Caldana C."/>
            <person name="Canovas D."/>
            <person name="Cerqueira G.C."/>
            <person name="Chen F."/>
            <person name="Chen W."/>
            <person name="Choi C."/>
            <person name="Clum A."/>
            <person name="Dos Santos R.A."/>
            <person name="Damasio A.R."/>
            <person name="Diallinas G."/>
            <person name="Emri T."/>
            <person name="Fekete E."/>
            <person name="Flipphi M."/>
            <person name="Freyberg S."/>
            <person name="Gallo A."/>
            <person name="Gournas C."/>
            <person name="Habgood R."/>
            <person name="Hainaut M."/>
            <person name="Harispe M.L."/>
            <person name="Henrissat B."/>
            <person name="Hilden K.S."/>
            <person name="Hope R."/>
            <person name="Hossain A."/>
            <person name="Karabika E."/>
            <person name="Karaffa L."/>
            <person name="Karanyi Z."/>
            <person name="Krasevec N."/>
            <person name="Kuo A."/>
            <person name="Kusch H."/>
            <person name="LaButti K."/>
            <person name="Lagendijk E.L."/>
            <person name="Lapidus A."/>
            <person name="Levasseur A."/>
            <person name="Lindquist E."/>
            <person name="Lipzen A."/>
            <person name="Logrieco A.F."/>
            <person name="MacCabe A."/>
            <person name="Maekelae M.R."/>
            <person name="Malavazi I."/>
            <person name="Melin P."/>
            <person name="Meyer V."/>
            <person name="Mielnichuk N."/>
            <person name="Miskei M."/>
            <person name="Molnar A.P."/>
            <person name="Mule G."/>
            <person name="Ngan C.Y."/>
            <person name="Orejas M."/>
            <person name="Orosz E."/>
            <person name="Ouedraogo J.P."/>
            <person name="Overkamp K.M."/>
            <person name="Park H.-S."/>
            <person name="Perrone G."/>
            <person name="Piumi F."/>
            <person name="Punt P.J."/>
            <person name="Ram A.F."/>
            <person name="Ramon A."/>
            <person name="Rauscher S."/>
            <person name="Record E."/>
            <person name="Riano-Pachon D.M."/>
            <person name="Robert V."/>
            <person name="Roehrig J."/>
            <person name="Ruller R."/>
            <person name="Salamov A."/>
            <person name="Salih N.S."/>
            <person name="Samson R.A."/>
            <person name="Sandor E."/>
            <person name="Sanguinetti M."/>
            <person name="Schuetze T."/>
            <person name="Sepcic K."/>
            <person name="Shelest E."/>
            <person name="Sherlock G."/>
            <person name="Sophianopoulou V."/>
            <person name="Squina F.M."/>
            <person name="Sun H."/>
            <person name="Susca A."/>
            <person name="Todd R.B."/>
            <person name="Tsang A."/>
            <person name="Unkles S.E."/>
            <person name="van de Wiele N."/>
            <person name="van Rossen-Uffink D."/>
            <person name="Oliveira J.V."/>
            <person name="Vesth T.C."/>
            <person name="Visser J."/>
            <person name="Yu J.-H."/>
            <person name="Zhou M."/>
            <person name="Andersen M.R."/>
            <person name="Archer D.B."/>
            <person name="Baker S.E."/>
            <person name="Benoit I."/>
            <person name="Brakhage A.A."/>
            <person name="Braus G.H."/>
            <person name="Fischer R."/>
            <person name="Frisvad J.C."/>
            <person name="Goldman G.H."/>
            <person name="Houbraken J."/>
            <person name="Oakley B."/>
            <person name="Pocsi I."/>
            <person name="Scazzocchio C."/>
            <person name="Seiboth B."/>
            <person name="vanKuyk P.A."/>
            <person name="Wortman J."/>
            <person name="Dyer P.S."/>
            <person name="Grigoriev I.V."/>
        </authorList>
    </citation>
    <scope>NUCLEOTIDE SEQUENCE [LARGE SCALE GENOMIC DNA]</scope>
    <source>
        <strain evidence="3">CBS 583.65</strain>
    </source>
</reference>